<dbReference type="Pfam" id="PF02230">
    <property type="entry name" value="Abhydrolase_2"/>
    <property type="match status" value="1"/>
</dbReference>
<dbReference type="Proteomes" id="UP000527143">
    <property type="component" value="Unassembled WGS sequence"/>
</dbReference>
<dbReference type="PANTHER" id="PTHR10655:SF17">
    <property type="entry name" value="LYSOPHOSPHOLIPASE-LIKE PROTEIN 1"/>
    <property type="match status" value="1"/>
</dbReference>
<dbReference type="InterPro" id="IPR003140">
    <property type="entry name" value="PLipase/COase/thioEstase"/>
</dbReference>
<dbReference type="RefSeq" id="WP_184089471.1">
    <property type="nucleotide sequence ID" value="NZ_JACIJF010000010.1"/>
</dbReference>
<feature type="domain" description="Phospholipase/carboxylesterase/thioesterase" evidence="3">
    <location>
        <begin position="17"/>
        <end position="216"/>
    </location>
</feature>
<dbReference type="InterPro" id="IPR050565">
    <property type="entry name" value="LYPA1-2/EST-like"/>
</dbReference>
<evidence type="ECO:0000256" key="2">
    <source>
        <dbReference type="ARBA" id="ARBA00022801"/>
    </source>
</evidence>
<evidence type="ECO:0000259" key="3">
    <source>
        <dbReference type="Pfam" id="PF02230"/>
    </source>
</evidence>
<organism evidence="4 5">
    <name type="scientific">Sphingomonas xinjiangensis</name>
    <dbReference type="NCBI Taxonomy" id="643568"/>
    <lineage>
        <taxon>Bacteria</taxon>
        <taxon>Pseudomonadati</taxon>
        <taxon>Pseudomonadota</taxon>
        <taxon>Alphaproteobacteria</taxon>
        <taxon>Sphingomonadales</taxon>
        <taxon>Sphingomonadaceae</taxon>
        <taxon>Sphingomonas</taxon>
    </lineage>
</organism>
<evidence type="ECO:0000256" key="1">
    <source>
        <dbReference type="ARBA" id="ARBA00006499"/>
    </source>
</evidence>
<dbReference type="InterPro" id="IPR029058">
    <property type="entry name" value="AB_hydrolase_fold"/>
</dbReference>
<proteinExistence type="inferred from homology"/>
<dbReference type="SUPFAM" id="SSF53474">
    <property type="entry name" value="alpha/beta-Hydrolases"/>
    <property type="match status" value="1"/>
</dbReference>
<comment type="similarity">
    <text evidence="1">Belongs to the AB hydrolase superfamily. AB hydrolase 2 family.</text>
</comment>
<keyword evidence="2" id="KW-0378">Hydrolase</keyword>
<reference evidence="4 5" key="1">
    <citation type="submission" date="2020-08" db="EMBL/GenBank/DDBJ databases">
        <title>Genomic Encyclopedia of Type Strains, Phase IV (KMG-IV): sequencing the most valuable type-strain genomes for metagenomic binning, comparative biology and taxonomic classification.</title>
        <authorList>
            <person name="Goeker M."/>
        </authorList>
    </citation>
    <scope>NUCLEOTIDE SEQUENCE [LARGE SCALE GENOMIC DNA]</scope>
    <source>
        <strain evidence="4 5">DSM 26736</strain>
    </source>
</reference>
<comment type="caution">
    <text evidence="4">The sequence shown here is derived from an EMBL/GenBank/DDBJ whole genome shotgun (WGS) entry which is preliminary data.</text>
</comment>
<dbReference type="EMBL" id="JACIJF010000010">
    <property type="protein sequence ID" value="MBB5711882.1"/>
    <property type="molecule type" value="Genomic_DNA"/>
</dbReference>
<dbReference type="PANTHER" id="PTHR10655">
    <property type="entry name" value="LYSOPHOSPHOLIPASE-RELATED"/>
    <property type="match status" value="1"/>
</dbReference>
<sequence>MSMQQLNGPTLLPASGGKPDSLVVLLHGYGSNGDDLISFAPMWRRMLPHTLFVAPNAPERCPGAPGGYQWWGLHDLSRQALAAGAARAAPVLDAYLDALLAEHGLSEDRLVLTGFSQGTMMALHVGVRRARAVAGILGYSGMIAGQSLVDADVRAKPPVLLVHGDADPIVPVSAYHHAIGELERLGFDVAGHVSRGLGHSVDPTGLQLGSAFVTKVLG</sequence>
<dbReference type="GO" id="GO:0016787">
    <property type="term" value="F:hydrolase activity"/>
    <property type="evidence" value="ECO:0007669"/>
    <property type="project" value="UniProtKB-KW"/>
</dbReference>
<gene>
    <name evidence="4" type="ORF">FHT02_003134</name>
</gene>
<keyword evidence="5" id="KW-1185">Reference proteome</keyword>
<accession>A0A840YR93</accession>
<dbReference type="Gene3D" id="3.40.50.1820">
    <property type="entry name" value="alpha/beta hydrolase"/>
    <property type="match status" value="1"/>
</dbReference>
<protein>
    <submittedName>
        <fullName evidence="4">Phospholipase/carboxylesterase</fullName>
    </submittedName>
</protein>
<name>A0A840YR93_9SPHN</name>
<evidence type="ECO:0000313" key="5">
    <source>
        <dbReference type="Proteomes" id="UP000527143"/>
    </source>
</evidence>
<evidence type="ECO:0000313" key="4">
    <source>
        <dbReference type="EMBL" id="MBB5711882.1"/>
    </source>
</evidence>
<dbReference type="AlphaFoldDB" id="A0A840YR93"/>